<evidence type="ECO:0000313" key="2">
    <source>
        <dbReference type="Proteomes" id="UP000030206"/>
    </source>
</evidence>
<sequence length="87" mass="10234">MLKKVRNLQEIANVKYVGKYYRLPLEAIFTGHEPDDITICLVLAVDLHEGYVEFTYGHEEGDDDPLWESIKIEQFEKYAQQIDWEGK</sequence>
<accession>A0A0A0RME4</accession>
<proteinExistence type="predicted"/>
<reference evidence="1 2" key="1">
    <citation type="submission" date="2014-07" db="EMBL/GenBank/DDBJ databases">
        <title>Complete Genome of Bacillus megaterium Myophage Mater.</title>
        <authorList>
            <person name="Lancaster J.C."/>
            <person name="Hodde M.K."/>
            <person name="Hernandez A.C."/>
            <person name="Everett G.F.K."/>
        </authorList>
    </citation>
    <scope>NUCLEOTIDE SEQUENCE [LARGE SCALE GENOMIC DNA]</scope>
</reference>
<protein>
    <submittedName>
        <fullName evidence="1">Uncharacterized protein</fullName>
    </submittedName>
</protein>
<keyword evidence="2" id="KW-1185">Reference proteome</keyword>
<dbReference type="EMBL" id="KM236245">
    <property type="protein sequence ID" value="AIW03230.1"/>
    <property type="molecule type" value="Genomic_DNA"/>
</dbReference>
<dbReference type="KEGG" id="vg:24606972"/>
<dbReference type="RefSeq" id="YP_009151032.1">
    <property type="nucleotide sequence ID" value="NC_027366.1"/>
</dbReference>
<evidence type="ECO:0000313" key="1">
    <source>
        <dbReference type="EMBL" id="AIW03230.1"/>
    </source>
</evidence>
<name>A0A0A0RME4_9CAUD</name>
<gene>
    <name evidence="1" type="ORF">CPT_Mater73</name>
</gene>
<organism evidence="1 2">
    <name type="scientific">Bacillus phage Mater</name>
    <dbReference type="NCBI Taxonomy" id="1540090"/>
    <lineage>
        <taxon>Viruses</taxon>
        <taxon>Duplodnaviria</taxon>
        <taxon>Heunggongvirae</taxon>
        <taxon>Uroviricota</taxon>
        <taxon>Caudoviricetes</taxon>
        <taxon>Herelleviridae</taxon>
        <taxon>Bastillevirinae</taxon>
        <taxon>Matervirus</taxon>
        <taxon>Matervirus mater</taxon>
    </lineage>
</organism>
<dbReference type="GeneID" id="24606972"/>
<dbReference type="Proteomes" id="UP000030206">
    <property type="component" value="Segment"/>
</dbReference>